<dbReference type="SUPFAM" id="SSF47413">
    <property type="entry name" value="lambda repressor-like DNA-binding domains"/>
    <property type="match status" value="1"/>
</dbReference>
<protein>
    <submittedName>
        <fullName evidence="2">Helix-turn-helix transcriptional regulator</fullName>
    </submittedName>
</protein>
<sequence>MAEKSQNLVGPQIRRLRRAAGMSQNDLAIKLQVKGWDISRGGVSKIESRLRLVNDAEIFLLAAVLGHEIKELFPNRPARIKDVLRQGRD</sequence>
<dbReference type="InterPro" id="IPR010982">
    <property type="entry name" value="Lambda_DNA-bd_dom_sf"/>
</dbReference>
<dbReference type="Proteomes" id="UP000600139">
    <property type="component" value="Unassembled WGS sequence"/>
</dbReference>
<gene>
    <name evidence="2" type="ORF">JIN84_17465</name>
</gene>
<dbReference type="PROSITE" id="PS50943">
    <property type="entry name" value="HTH_CROC1"/>
    <property type="match status" value="1"/>
</dbReference>
<dbReference type="EMBL" id="JAENIK010000012">
    <property type="protein sequence ID" value="MBK1817413.1"/>
    <property type="molecule type" value="Genomic_DNA"/>
</dbReference>
<evidence type="ECO:0000313" key="2">
    <source>
        <dbReference type="EMBL" id="MBK1817413.1"/>
    </source>
</evidence>
<dbReference type="SMART" id="SM00530">
    <property type="entry name" value="HTH_XRE"/>
    <property type="match status" value="1"/>
</dbReference>
<dbReference type="Gene3D" id="1.10.260.40">
    <property type="entry name" value="lambda repressor-like DNA-binding domains"/>
    <property type="match status" value="1"/>
</dbReference>
<accession>A0A934R2X7</accession>
<dbReference type="RefSeq" id="WP_200352356.1">
    <property type="nucleotide sequence ID" value="NZ_BAABHZ010000001.1"/>
</dbReference>
<evidence type="ECO:0000259" key="1">
    <source>
        <dbReference type="PROSITE" id="PS50943"/>
    </source>
</evidence>
<dbReference type="AlphaFoldDB" id="A0A934R2X7"/>
<reference evidence="2" key="1">
    <citation type="submission" date="2021-01" db="EMBL/GenBank/DDBJ databases">
        <title>Modified the classification status of verrucomicrobia.</title>
        <authorList>
            <person name="Feng X."/>
        </authorList>
    </citation>
    <scope>NUCLEOTIDE SEQUENCE</scope>
    <source>
        <strain evidence="2">JCM 18052</strain>
    </source>
</reference>
<keyword evidence="3" id="KW-1185">Reference proteome</keyword>
<dbReference type="CDD" id="cd00093">
    <property type="entry name" value="HTH_XRE"/>
    <property type="match status" value="1"/>
</dbReference>
<name>A0A934R2X7_9BACT</name>
<organism evidence="2 3">
    <name type="scientific">Luteolibacter yonseiensis</name>
    <dbReference type="NCBI Taxonomy" id="1144680"/>
    <lineage>
        <taxon>Bacteria</taxon>
        <taxon>Pseudomonadati</taxon>
        <taxon>Verrucomicrobiota</taxon>
        <taxon>Verrucomicrobiia</taxon>
        <taxon>Verrucomicrobiales</taxon>
        <taxon>Verrucomicrobiaceae</taxon>
        <taxon>Luteolibacter</taxon>
    </lineage>
</organism>
<feature type="domain" description="HTH cro/C1-type" evidence="1">
    <location>
        <begin position="13"/>
        <end position="72"/>
    </location>
</feature>
<dbReference type="Pfam" id="PF01381">
    <property type="entry name" value="HTH_3"/>
    <property type="match status" value="1"/>
</dbReference>
<evidence type="ECO:0000313" key="3">
    <source>
        <dbReference type="Proteomes" id="UP000600139"/>
    </source>
</evidence>
<comment type="caution">
    <text evidence="2">The sequence shown here is derived from an EMBL/GenBank/DDBJ whole genome shotgun (WGS) entry which is preliminary data.</text>
</comment>
<dbReference type="InterPro" id="IPR001387">
    <property type="entry name" value="Cro/C1-type_HTH"/>
</dbReference>
<dbReference type="GO" id="GO:0003677">
    <property type="term" value="F:DNA binding"/>
    <property type="evidence" value="ECO:0007669"/>
    <property type="project" value="InterPro"/>
</dbReference>
<proteinExistence type="predicted"/>